<keyword evidence="9 11" id="KW-0012">Acyltransferase</keyword>
<dbReference type="RefSeq" id="WP_046854766.1">
    <property type="nucleotide sequence ID" value="NZ_CP077077.1"/>
</dbReference>
<dbReference type="NCBIfam" id="NF004309">
    <property type="entry name" value="PRK05704.1"/>
    <property type="match status" value="1"/>
</dbReference>
<dbReference type="PROSITE" id="PS00189">
    <property type="entry name" value="LIPOYL"/>
    <property type="match status" value="1"/>
</dbReference>
<dbReference type="Proteomes" id="UP000824010">
    <property type="component" value="Chromosome"/>
</dbReference>
<name>A0ABX8NQF3_9PSED</name>
<dbReference type="InterPro" id="IPR000089">
    <property type="entry name" value="Biotin_lipoyl"/>
</dbReference>
<dbReference type="Pfam" id="PF00198">
    <property type="entry name" value="2-oxoacid_dh"/>
    <property type="match status" value="1"/>
</dbReference>
<evidence type="ECO:0000313" key="14">
    <source>
        <dbReference type="EMBL" id="QXH58276.1"/>
    </source>
</evidence>
<protein>
    <recommendedName>
        <fullName evidence="5 11">Dihydrolipoyllysine-residue succinyltransferase component of 2-oxoglutarate dehydrogenase complex</fullName>
        <ecNumber evidence="4 11">2.3.1.61</ecNumber>
    </recommendedName>
    <alternativeName>
        <fullName evidence="11">2-oxoglutarate dehydrogenase complex component E2</fullName>
    </alternativeName>
</protein>
<reference evidence="14 15" key="1">
    <citation type="journal article" date="2021" name="Microorganisms">
        <title>The Ever-Expanding Pseudomonas Genus: Description of 43 New Species and Partition of the Pseudomonas putida Group.</title>
        <authorList>
            <person name="Girard L."/>
            <person name="Lood C."/>
            <person name="Hofte M."/>
            <person name="Vandamme P."/>
            <person name="Rokni-Zadeh H."/>
            <person name="van Noort V."/>
            <person name="Lavigne R."/>
            <person name="De Mot R."/>
        </authorList>
    </citation>
    <scope>NUCLEOTIDE SEQUENCE [LARGE SCALE GENOMIC DNA]</scope>
    <source>
        <strain evidence="14 15">COW77</strain>
    </source>
</reference>
<evidence type="ECO:0000259" key="12">
    <source>
        <dbReference type="PROSITE" id="PS50968"/>
    </source>
</evidence>
<evidence type="ECO:0000256" key="9">
    <source>
        <dbReference type="ARBA" id="ARBA00023315"/>
    </source>
</evidence>
<dbReference type="EMBL" id="CP077077">
    <property type="protein sequence ID" value="QXH58276.1"/>
    <property type="molecule type" value="Genomic_DNA"/>
</dbReference>
<dbReference type="NCBIfam" id="TIGR01347">
    <property type="entry name" value="sucB"/>
    <property type="match status" value="1"/>
</dbReference>
<dbReference type="Gene3D" id="3.30.559.10">
    <property type="entry name" value="Chloramphenicol acetyltransferase-like domain"/>
    <property type="match status" value="1"/>
</dbReference>
<feature type="domain" description="Peripheral subunit-binding (PSBD)" evidence="13">
    <location>
        <begin position="109"/>
        <end position="146"/>
    </location>
</feature>
<gene>
    <name evidence="14" type="primary">odhB</name>
    <name evidence="14" type="ORF">KSS90_08785</name>
</gene>
<evidence type="ECO:0000256" key="7">
    <source>
        <dbReference type="ARBA" id="ARBA00022679"/>
    </source>
</evidence>
<feature type="domain" description="Lipoyl-binding" evidence="12">
    <location>
        <begin position="2"/>
        <end position="77"/>
    </location>
</feature>
<evidence type="ECO:0000256" key="3">
    <source>
        <dbReference type="ARBA" id="ARBA00007317"/>
    </source>
</evidence>
<dbReference type="Gene3D" id="2.40.50.100">
    <property type="match status" value="1"/>
</dbReference>
<dbReference type="InterPro" id="IPR011053">
    <property type="entry name" value="Single_hybrid_motif"/>
</dbReference>
<evidence type="ECO:0000256" key="6">
    <source>
        <dbReference type="ARBA" id="ARBA00022532"/>
    </source>
</evidence>
<dbReference type="PANTHER" id="PTHR43416">
    <property type="entry name" value="DIHYDROLIPOYLLYSINE-RESIDUE SUCCINYLTRANSFERASE COMPONENT OF 2-OXOGLUTARATE DEHYDROGENASE COMPLEX, MITOCHONDRIAL-RELATED"/>
    <property type="match status" value="1"/>
</dbReference>
<dbReference type="PROSITE" id="PS50968">
    <property type="entry name" value="BIOTINYL_LIPOYL"/>
    <property type="match status" value="1"/>
</dbReference>
<dbReference type="InterPro" id="IPR050537">
    <property type="entry name" value="2-oxoacid_dehydrogenase"/>
</dbReference>
<dbReference type="InterPro" id="IPR003016">
    <property type="entry name" value="2-oxoA_DH_lipoyl-BS"/>
</dbReference>
<keyword evidence="6 11" id="KW-0816">Tricarboxylic acid cycle</keyword>
<dbReference type="GO" id="GO:0004149">
    <property type="term" value="F:dihydrolipoyllysine-residue succinyltransferase activity"/>
    <property type="evidence" value="ECO:0007669"/>
    <property type="project" value="UniProtKB-EC"/>
</dbReference>
<dbReference type="Gene3D" id="4.10.320.10">
    <property type="entry name" value="E3-binding domain"/>
    <property type="match status" value="1"/>
</dbReference>
<dbReference type="SUPFAM" id="SSF52777">
    <property type="entry name" value="CoA-dependent acyltransferases"/>
    <property type="match status" value="1"/>
</dbReference>
<keyword evidence="7 11" id="KW-0808">Transferase</keyword>
<dbReference type="InterPro" id="IPR036625">
    <property type="entry name" value="E3-bd_dom_sf"/>
</dbReference>
<evidence type="ECO:0000313" key="15">
    <source>
        <dbReference type="Proteomes" id="UP000824010"/>
    </source>
</evidence>
<comment type="function">
    <text evidence="1 11">E2 component of the 2-oxoglutarate dehydrogenase (OGDH) complex which catalyzes the second step in the conversion of 2-oxoglutarate to succinyl-CoA and CO(2).</text>
</comment>
<keyword evidence="8 11" id="KW-0450">Lipoyl</keyword>
<keyword evidence="15" id="KW-1185">Reference proteome</keyword>
<comment type="similarity">
    <text evidence="3 11">Belongs to the 2-oxoacid dehydrogenase family.</text>
</comment>
<dbReference type="PANTHER" id="PTHR43416:SF5">
    <property type="entry name" value="DIHYDROLIPOYLLYSINE-RESIDUE SUCCINYLTRANSFERASE COMPONENT OF 2-OXOGLUTARATE DEHYDROGENASE COMPLEX, MITOCHONDRIAL"/>
    <property type="match status" value="1"/>
</dbReference>
<dbReference type="PROSITE" id="PS51826">
    <property type="entry name" value="PSBD"/>
    <property type="match status" value="1"/>
</dbReference>
<sequence length="408" mass="42420">MAIEIKAPTFPESVADGTVATWHKQPGDAVKRDELIVDIETDKVVLEVLATADGVLGAIVKGEGDTVLSDEVLGSIVEGGAAAAAPAAAPAAAAPAAAAAADAGEDDPVAAPAARKLAEENGIDLATVAGTGKGGRITKEDVVAAVANKKSAPAAAPAAKPAAAAAAPVVVAAGDRTEKRVPMTRLRAKIAERLVEAQSNMAMLTTFNEVDMTEVMALRSKYKDLFEKTHNGVRLGFMSFFVKAATEALKRFPAVNASIDGNDIVYHGFADVGVAVSSDRGLVVPVLRNAESMSLAEIENGIATFGKKARDGKLSIEEMTGGTFTITNGGTFGSMMSTPIVNPPQAAILGMHNIIQRPMAINGQVVIRPMMYLALSYDHRLIDGKEAVTFLVTIKNLLEDPSRLLLDI</sequence>
<comment type="pathway">
    <text evidence="2 11">Amino-acid degradation; L-lysine degradation via saccharopine pathway; glutaryl-CoA from L-lysine: step 6/6.</text>
</comment>
<dbReference type="InterPro" id="IPR006255">
    <property type="entry name" value="SucB"/>
</dbReference>
<evidence type="ECO:0000256" key="8">
    <source>
        <dbReference type="ARBA" id="ARBA00022823"/>
    </source>
</evidence>
<accession>A0ABX8NQF3</accession>
<proteinExistence type="inferred from homology"/>
<dbReference type="Pfam" id="PF02817">
    <property type="entry name" value="E3_binding"/>
    <property type="match status" value="1"/>
</dbReference>
<evidence type="ECO:0000256" key="10">
    <source>
        <dbReference type="ARBA" id="ARBA00052761"/>
    </source>
</evidence>
<organism evidence="14 15">
    <name type="scientific">Pseudomonas maumuensis</name>
    <dbReference type="NCBI Taxonomy" id="2842354"/>
    <lineage>
        <taxon>Bacteria</taxon>
        <taxon>Pseudomonadati</taxon>
        <taxon>Pseudomonadota</taxon>
        <taxon>Gammaproteobacteria</taxon>
        <taxon>Pseudomonadales</taxon>
        <taxon>Pseudomonadaceae</taxon>
        <taxon>Pseudomonas</taxon>
    </lineage>
</organism>
<evidence type="ECO:0000256" key="11">
    <source>
        <dbReference type="RuleBase" id="RU361138"/>
    </source>
</evidence>
<evidence type="ECO:0000256" key="4">
    <source>
        <dbReference type="ARBA" id="ARBA00012945"/>
    </source>
</evidence>
<dbReference type="Pfam" id="PF00364">
    <property type="entry name" value="Biotin_lipoyl"/>
    <property type="match status" value="1"/>
</dbReference>
<dbReference type="CDD" id="cd06849">
    <property type="entry name" value="lipoyl_domain"/>
    <property type="match status" value="1"/>
</dbReference>
<evidence type="ECO:0000256" key="1">
    <source>
        <dbReference type="ARBA" id="ARBA00004052"/>
    </source>
</evidence>
<evidence type="ECO:0000259" key="13">
    <source>
        <dbReference type="PROSITE" id="PS51826"/>
    </source>
</evidence>
<evidence type="ECO:0000256" key="2">
    <source>
        <dbReference type="ARBA" id="ARBA00005145"/>
    </source>
</evidence>
<dbReference type="SUPFAM" id="SSF51230">
    <property type="entry name" value="Single hybrid motif"/>
    <property type="match status" value="1"/>
</dbReference>
<dbReference type="EC" id="2.3.1.61" evidence="4 11"/>
<dbReference type="InterPro" id="IPR001078">
    <property type="entry name" value="2-oxoacid_DH_actylTfrase"/>
</dbReference>
<dbReference type="InterPro" id="IPR023213">
    <property type="entry name" value="CAT-like_dom_sf"/>
</dbReference>
<comment type="cofactor">
    <cofactor evidence="11">
        <name>(R)-lipoate</name>
        <dbReference type="ChEBI" id="CHEBI:83088"/>
    </cofactor>
    <text evidence="11">Binds 1 lipoyl cofactor covalently.</text>
</comment>
<dbReference type="SUPFAM" id="SSF47005">
    <property type="entry name" value="Peripheral subunit-binding domain of 2-oxo acid dehydrogenase complex"/>
    <property type="match status" value="1"/>
</dbReference>
<comment type="catalytic activity">
    <reaction evidence="10 11">
        <text>N(6)-[(R)-dihydrolipoyl]-L-lysyl-[protein] + succinyl-CoA = N(6)-[(R)-S(8)-succinyldihydrolipoyl]-L-lysyl-[protein] + CoA</text>
        <dbReference type="Rhea" id="RHEA:15213"/>
        <dbReference type="Rhea" id="RHEA-COMP:10475"/>
        <dbReference type="Rhea" id="RHEA-COMP:20092"/>
        <dbReference type="ChEBI" id="CHEBI:57287"/>
        <dbReference type="ChEBI" id="CHEBI:57292"/>
        <dbReference type="ChEBI" id="CHEBI:83100"/>
        <dbReference type="ChEBI" id="CHEBI:83120"/>
        <dbReference type="EC" id="2.3.1.61"/>
    </reaction>
</comment>
<evidence type="ECO:0000256" key="5">
    <source>
        <dbReference type="ARBA" id="ARBA00019511"/>
    </source>
</evidence>
<dbReference type="InterPro" id="IPR004167">
    <property type="entry name" value="PSBD"/>
</dbReference>